<dbReference type="Gene3D" id="3.40.960.10">
    <property type="entry name" value="VSR Endonuclease"/>
    <property type="match status" value="1"/>
</dbReference>
<dbReference type="GO" id="GO:0004519">
    <property type="term" value="F:endonuclease activity"/>
    <property type="evidence" value="ECO:0007669"/>
    <property type="project" value="UniProtKB-KW"/>
</dbReference>
<keyword evidence="2" id="KW-0255">Endonuclease</keyword>
<dbReference type="EMBL" id="CP061035">
    <property type="protein sequence ID" value="QQV78412.1"/>
    <property type="molecule type" value="Genomic_DNA"/>
</dbReference>
<dbReference type="PANTHER" id="PTHR38590">
    <property type="entry name" value="BLL0828 PROTEIN"/>
    <property type="match status" value="1"/>
</dbReference>
<evidence type="ECO:0000259" key="1">
    <source>
        <dbReference type="Pfam" id="PF04480"/>
    </source>
</evidence>
<dbReference type="InterPro" id="IPR011335">
    <property type="entry name" value="Restrct_endonuc-II-like"/>
</dbReference>
<feature type="domain" description="DUF559" evidence="1">
    <location>
        <begin position="7"/>
        <end position="112"/>
    </location>
</feature>
<evidence type="ECO:0000313" key="2">
    <source>
        <dbReference type="EMBL" id="QQV78412.1"/>
    </source>
</evidence>
<dbReference type="PANTHER" id="PTHR38590:SF1">
    <property type="entry name" value="BLL0828 PROTEIN"/>
    <property type="match status" value="1"/>
</dbReference>
<dbReference type="SUPFAM" id="SSF52980">
    <property type="entry name" value="Restriction endonuclease-like"/>
    <property type="match status" value="1"/>
</dbReference>
<dbReference type="AlphaFoldDB" id="A0A974NX46"/>
<sequence length="130" mass="14642">MATEAELNARAIEMRRNPTEPEKRLWRRLSNSQLAGFKFRRQHVVYEAQAIVDFFCPALGLAVEIDGDTHDPSADARRDARLARLGLTTFRVSNLDVMQNMDGVLEAILAKVSSLPQRWSSRTAPPQPLP</sequence>
<keyword evidence="2" id="KW-0540">Nuclease</keyword>
<name>A0A974NX46_9SPHN</name>
<dbReference type="CDD" id="cd01038">
    <property type="entry name" value="Endonuclease_DUF559"/>
    <property type="match status" value="1"/>
</dbReference>
<dbReference type="Proteomes" id="UP000595894">
    <property type="component" value="Chromosome"/>
</dbReference>
<keyword evidence="2" id="KW-0378">Hydrolase</keyword>
<keyword evidence="3" id="KW-1185">Reference proteome</keyword>
<proteinExistence type="predicted"/>
<dbReference type="InterPro" id="IPR007569">
    <property type="entry name" value="DUF559"/>
</dbReference>
<dbReference type="Pfam" id="PF04480">
    <property type="entry name" value="DUF559"/>
    <property type="match status" value="1"/>
</dbReference>
<organism evidence="2 3">
    <name type="scientific">Sphingomonas aliaeris</name>
    <dbReference type="NCBI Taxonomy" id="2759526"/>
    <lineage>
        <taxon>Bacteria</taxon>
        <taxon>Pseudomonadati</taxon>
        <taxon>Pseudomonadota</taxon>
        <taxon>Alphaproteobacteria</taxon>
        <taxon>Sphingomonadales</taxon>
        <taxon>Sphingomonadaceae</taxon>
        <taxon>Sphingomonas</taxon>
    </lineage>
</organism>
<accession>A0A974NX46</accession>
<dbReference type="KEGG" id="sari:H5J25_07105"/>
<dbReference type="InterPro" id="IPR047216">
    <property type="entry name" value="Endonuclease_DUF559_bact"/>
</dbReference>
<protein>
    <submittedName>
        <fullName evidence="2">Endonuclease domain-containing protein</fullName>
    </submittedName>
</protein>
<evidence type="ECO:0000313" key="3">
    <source>
        <dbReference type="Proteomes" id="UP000595894"/>
    </source>
</evidence>
<gene>
    <name evidence="2" type="ORF">H5J25_07105</name>
</gene>
<reference evidence="3" key="1">
    <citation type="submission" date="2020-09" db="EMBL/GenBank/DDBJ databases">
        <title>Sphingomonas sp., a new species isolated from pork steak.</title>
        <authorList>
            <person name="Heidler von Heilborn D."/>
        </authorList>
    </citation>
    <scope>NUCLEOTIDE SEQUENCE [LARGE SCALE GENOMIC DNA]</scope>
</reference>